<organism evidence="1 2">
    <name type="scientific">Melipona bicolor</name>
    <dbReference type="NCBI Taxonomy" id="60889"/>
    <lineage>
        <taxon>Eukaryota</taxon>
        <taxon>Metazoa</taxon>
        <taxon>Ecdysozoa</taxon>
        <taxon>Arthropoda</taxon>
        <taxon>Hexapoda</taxon>
        <taxon>Insecta</taxon>
        <taxon>Pterygota</taxon>
        <taxon>Neoptera</taxon>
        <taxon>Endopterygota</taxon>
        <taxon>Hymenoptera</taxon>
        <taxon>Apocrita</taxon>
        <taxon>Aculeata</taxon>
        <taxon>Apoidea</taxon>
        <taxon>Anthophila</taxon>
        <taxon>Apidae</taxon>
        <taxon>Melipona</taxon>
    </lineage>
</organism>
<feature type="non-terminal residue" evidence="1">
    <location>
        <position position="257"/>
    </location>
</feature>
<protein>
    <submittedName>
        <fullName evidence="1">Uncharacterized protein</fullName>
    </submittedName>
</protein>
<dbReference type="AlphaFoldDB" id="A0AA40KRH4"/>
<gene>
    <name evidence="1" type="ORF">K0M31_019734</name>
</gene>
<name>A0AA40KRH4_9HYME</name>
<dbReference type="EMBL" id="JAHYIQ010000008">
    <property type="protein sequence ID" value="KAK1130050.1"/>
    <property type="molecule type" value="Genomic_DNA"/>
</dbReference>
<evidence type="ECO:0000313" key="2">
    <source>
        <dbReference type="Proteomes" id="UP001177670"/>
    </source>
</evidence>
<proteinExistence type="predicted"/>
<evidence type="ECO:0000313" key="1">
    <source>
        <dbReference type="EMBL" id="KAK1130050.1"/>
    </source>
</evidence>
<comment type="caution">
    <text evidence="1">The sequence shown here is derived from an EMBL/GenBank/DDBJ whole genome shotgun (WGS) entry which is preliminary data.</text>
</comment>
<keyword evidence="2" id="KW-1185">Reference proteome</keyword>
<reference evidence="1" key="1">
    <citation type="submission" date="2021-10" db="EMBL/GenBank/DDBJ databases">
        <title>Melipona bicolor Genome sequencing and assembly.</title>
        <authorList>
            <person name="Araujo N.S."/>
            <person name="Arias M.C."/>
        </authorList>
    </citation>
    <scope>NUCLEOTIDE SEQUENCE</scope>
    <source>
        <strain evidence="1">USP_2M_L1-L4_2017</strain>
        <tissue evidence="1">Whole body</tissue>
    </source>
</reference>
<sequence>MHLLTPLDWKHDQLETPGSGNRLRDLFDLHSGLYTTFQREPTNSIESSFRHDPINSKTSVAIEEQLEKRPAANRRFSKNLLAYQSEPGFAHGAITITITRFARVLSGSIDNIAHRLTERCAGGRAVDPCVDYSTSLARLFRGPRKVAWFCNVDALNPYDLARTIPVRPIRQRSAWSAATPPLGTGSVASRASCRVCSSSVRSCSSLIRSDPSRTSLRLSRDNRDDRLDLLRSVEPVPIVKFAKFRNKVPGSAQLGSG</sequence>
<accession>A0AA40KRH4</accession>
<dbReference type="Proteomes" id="UP001177670">
    <property type="component" value="Unassembled WGS sequence"/>
</dbReference>